<dbReference type="GeneID" id="34686689"/>
<dbReference type="GO" id="GO:0003723">
    <property type="term" value="F:RNA binding"/>
    <property type="evidence" value="ECO:0007669"/>
    <property type="project" value="InterPro"/>
</dbReference>
<dbReference type="EMBL" id="LN736366">
    <property type="protein sequence ID" value="CEP63193.1"/>
    <property type="molecule type" value="Genomic_DNA"/>
</dbReference>
<dbReference type="HOGENOM" id="CLU_067135_0_0_1"/>
<dbReference type="Gene3D" id="2.40.50.140">
    <property type="entry name" value="Nucleic acid-binding proteins"/>
    <property type="match status" value="1"/>
</dbReference>
<dbReference type="GO" id="GO:0000177">
    <property type="term" value="C:cytoplasmic exosome (RNase complex)"/>
    <property type="evidence" value="ECO:0007669"/>
    <property type="project" value="EnsemblFungi"/>
</dbReference>
<dbReference type="InterPro" id="IPR012340">
    <property type="entry name" value="NA-bd_OB-fold"/>
</dbReference>
<dbReference type="PANTHER" id="PTHR12686">
    <property type="entry name" value="3'-5' EXORIBONUCLEASE CSL4-RELATED"/>
    <property type="match status" value="1"/>
</dbReference>
<dbReference type="GO" id="GO:0071035">
    <property type="term" value="P:nuclear polyadenylation-dependent rRNA catabolic process"/>
    <property type="evidence" value="ECO:0007669"/>
    <property type="project" value="EnsemblFungi"/>
</dbReference>
<keyword evidence="8" id="KW-1185">Reference proteome</keyword>
<name>A0A0C7N5H6_9SACH</name>
<evidence type="ECO:0000259" key="6">
    <source>
        <dbReference type="Pfam" id="PF21551"/>
    </source>
</evidence>
<dbReference type="AlphaFoldDB" id="A0A0C7N5H6"/>
<dbReference type="Pfam" id="PF10447">
    <property type="entry name" value="EXOSC1"/>
    <property type="match status" value="1"/>
</dbReference>
<keyword evidence="2" id="KW-0963">Cytoplasm</keyword>
<feature type="region of interest" description="Disordered" evidence="4">
    <location>
        <begin position="93"/>
        <end position="113"/>
    </location>
</feature>
<reference evidence="7 8" key="1">
    <citation type="submission" date="2014-12" db="EMBL/GenBank/DDBJ databases">
        <authorList>
            <person name="Neuveglise Cecile"/>
        </authorList>
    </citation>
    <scope>NUCLEOTIDE SEQUENCE [LARGE SCALE GENOMIC DNA]</scope>
    <source>
        <strain evidence="7 8">CBS 12615</strain>
    </source>
</reference>
<protein>
    <submittedName>
        <fullName evidence="7">LALA0S07e04566g1_1</fullName>
    </submittedName>
</protein>
<dbReference type="PANTHER" id="PTHR12686:SF8">
    <property type="entry name" value="EXOSOME COMPLEX COMPONENT CSL4"/>
    <property type="match status" value="1"/>
</dbReference>
<dbReference type="GO" id="GO:0071038">
    <property type="term" value="P:TRAMP-dependent tRNA surveillance pathway"/>
    <property type="evidence" value="ECO:0007669"/>
    <property type="project" value="EnsemblFungi"/>
</dbReference>
<evidence type="ECO:0000256" key="1">
    <source>
        <dbReference type="ARBA" id="ARBA00004604"/>
    </source>
</evidence>
<dbReference type="FunFam" id="2.40.50.140:FF:000312">
    <property type="entry name" value="Exosome complex component CSL4"/>
    <property type="match status" value="1"/>
</dbReference>
<dbReference type="InterPro" id="IPR019495">
    <property type="entry name" value="EXOSC1_C"/>
</dbReference>
<dbReference type="Proteomes" id="UP000054304">
    <property type="component" value="Unassembled WGS sequence"/>
</dbReference>
<evidence type="ECO:0000259" key="5">
    <source>
        <dbReference type="Pfam" id="PF10447"/>
    </source>
</evidence>
<dbReference type="GO" id="GO:0006397">
    <property type="term" value="P:mRNA processing"/>
    <property type="evidence" value="ECO:0007669"/>
    <property type="project" value="EnsemblFungi"/>
</dbReference>
<dbReference type="OrthoDB" id="440760at2759"/>
<evidence type="ECO:0000256" key="3">
    <source>
        <dbReference type="ARBA" id="ARBA00022835"/>
    </source>
</evidence>
<evidence type="ECO:0000313" key="8">
    <source>
        <dbReference type="Proteomes" id="UP000054304"/>
    </source>
</evidence>
<dbReference type="Pfam" id="PF21551">
    <property type="entry name" value="CSL4_N"/>
    <property type="match status" value="1"/>
</dbReference>
<comment type="subcellular location">
    <subcellularLocation>
        <location evidence="1">Nucleus</location>
        <location evidence="1">Nucleolus</location>
    </subcellularLocation>
</comment>
<feature type="domain" description="Exosome complex component CSL4 C-terminal" evidence="5">
    <location>
        <begin position="138"/>
        <end position="243"/>
    </location>
</feature>
<sequence>MAFHAKNYPVAYPGQLLCPTFELGEKTETFQEIIRYVPGNGVTDEEYEVNGQKMRALTATVLGEVRFLEQVLQTVPTDEDQSKDEKDIGASKAELEQGKEEQEEEDKGEDNPEKVFIVTVADSNLAGKHVTEDFANNLPREGSIVLARITRISSQRANVEILALENKTIPVDSGVGSNGAGVTAPGGGSAAATLSVSQAAADLGETFKGIISARDVRATDRDRVKIMESFRPGDIVRAQVISLGDGSNYHLSTARNDLGVVFARAFNGAGGLMYAIDWQTMVAPNTGFMESRKCAKPF</sequence>
<evidence type="ECO:0000256" key="2">
    <source>
        <dbReference type="ARBA" id="ARBA00022490"/>
    </source>
</evidence>
<dbReference type="GO" id="GO:0000176">
    <property type="term" value="C:nuclear exosome (RNase complex)"/>
    <property type="evidence" value="ECO:0007669"/>
    <property type="project" value="EnsemblFungi"/>
</dbReference>
<proteinExistence type="predicted"/>
<dbReference type="InterPro" id="IPR048626">
    <property type="entry name" value="CSL4_N"/>
</dbReference>
<dbReference type="CDD" id="cd05791">
    <property type="entry name" value="S1_CSL4"/>
    <property type="match status" value="1"/>
</dbReference>
<feature type="domain" description="Exosome complex component CSL4 N-terminal" evidence="6">
    <location>
        <begin position="12"/>
        <end position="68"/>
    </location>
</feature>
<keyword evidence="3" id="KW-0271">Exosome</keyword>
<dbReference type="Gene3D" id="2.40.50.880">
    <property type="match status" value="1"/>
</dbReference>
<dbReference type="RefSeq" id="XP_022629414.1">
    <property type="nucleotide sequence ID" value="XM_022771515.1"/>
</dbReference>
<dbReference type="GO" id="GO:0070481">
    <property type="term" value="P:nuclear-transcribed mRNA catabolic process, non-stop decay"/>
    <property type="evidence" value="ECO:0007669"/>
    <property type="project" value="EnsemblFungi"/>
</dbReference>
<accession>A0A0C7N5H6</accession>
<evidence type="ECO:0000313" key="7">
    <source>
        <dbReference type="EMBL" id="CEP63193.1"/>
    </source>
</evidence>
<evidence type="ECO:0000256" key="4">
    <source>
        <dbReference type="SAM" id="MobiDB-lite"/>
    </source>
</evidence>
<dbReference type="GO" id="GO:0005730">
    <property type="term" value="C:nucleolus"/>
    <property type="evidence" value="ECO:0007669"/>
    <property type="project" value="UniProtKB-SubCell"/>
</dbReference>
<dbReference type="InterPro" id="IPR039771">
    <property type="entry name" value="Csl4"/>
</dbReference>
<dbReference type="SUPFAM" id="SSF50249">
    <property type="entry name" value="Nucleic acid-binding proteins"/>
    <property type="match status" value="1"/>
</dbReference>
<organism evidence="7 8">
    <name type="scientific">Lachancea lanzarotensis</name>
    <dbReference type="NCBI Taxonomy" id="1245769"/>
    <lineage>
        <taxon>Eukaryota</taxon>
        <taxon>Fungi</taxon>
        <taxon>Dikarya</taxon>
        <taxon>Ascomycota</taxon>
        <taxon>Saccharomycotina</taxon>
        <taxon>Saccharomycetes</taxon>
        <taxon>Saccharomycetales</taxon>
        <taxon>Saccharomycetaceae</taxon>
        <taxon>Lachancea</taxon>
    </lineage>
</organism>
<dbReference type="STRING" id="1245769.A0A0C7N5H6"/>
<gene>
    <name evidence="7" type="ORF">LALA0_S07e04566g</name>
</gene>
<dbReference type="GO" id="GO:0000467">
    <property type="term" value="P:exonucleolytic trimming to generate mature 3'-end of 5.8S rRNA from tricistronic rRNA transcript (SSU-rRNA, 5.8S rRNA, LSU-rRNA)"/>
    <property type="evidence" value="ECO:0007669"/>
    <property type="project" value="EnsemblFungi"/>
</dbReference>